<organism evidence="10 11">
    <name type="scientific">Ponticaulis profundi</name>
    <dbReference type="NCBI Taxonomy" id="2665222"/>
    <lineage>
        <taxon>Bacteria</taxon>
        <taxon>Pseudomonadati</taxon>
        <taxon>Pseudomonadota</taxon>
        <taxon>Alphaproteobacteria</taxon>
        <taxon>Hyphomonadales</taxon>
        <taxon>Hyphomonadaceae</taxon>
        <taxon>Ponticaulis</taxon>
    </lineage>
</organism>
<evidence type="ECO:0000256" key="6">
    <source>
        <dbReference type="ARBA" id="ARBA00022676"/>
    </source>
</evidence>
<evidence type="ECO:0000256" key="9">
    <source>
        <dbReference type="ARBA" id="ARBA00047340"/>
    </source>
</evidence>
<dbReference type="Pfam" id="PF02277">
    <property type="entry name" value="DBI_PRT"/>
    <property type="match status" value="1"/>
</dbReference>
<proteinExistence type="inferred from homology"/>
<evidence type="ECO:0000256" key="1">
    <source>
        <dbReference type="ARBA" id="ARBA00005049"/>
    </source>
</evidence>
<dbReference type="InterPro" id="IPR036087">
    <property type="entry name" value="Nict_dMeBzImd_PRibTrfase_sf"/>
</dbReference>
<dbReference type="Gene3D" id="1.10.1610.10">
    <property type="match status" value="1"/>
</dbReference>
<keyword evidence="7 10" id="KW-0808">Transferase</keyword>
<keyword evidence="5" id="KW-0169">Cobalamin biosynthesis</keyword>
<dbReference type="InterPro" id="IPR003200">
    <property type="entry name" value="Nict_dMeBzImd_PRibTrfase"/>
</dbReference>
<dbReference type="GO" id="GO:0008939">
    <property type="term" value="F:nicotinate-nucleotide-dimethylbenzimidazole phosphoribosyltransferase activity"/>
    <property type="evidence" value="ECO:0007669"/>
    <property type="project" value="UniProtKB-EC"/>
</dbReference>
<dbReference type="EMBL" id="JBHSSW010000003">
    <property type="protein sequence ID" value="MFC6196831.1"/>
    <property type="molecule type" value="Genomic_DNA"/>
</dbReference>
<evidence type="ECO:0000256" key="7">
    <source>
        <dbReference type="ARBA" id="ARBA00022679"/>
    </source>
</evidence>
<dbReference type="PANTHER" id="PTHR43463:SF1">
    <property type="entry name" value="NICOTINATE-NUCLEOTIDE--DIMETHYLBENZIMIDAZOLE PHOSPHORIBOSYLTRANSFERASE"/>
    <property type="match status" value="1"/>
</dbReference>
<protein>
    <recommendedName>
        <fullName evidence="4">Nicotinate-nucleotide--dimethylbenzimidazole phosphoribosyltransferase</fullName>
        <ecNumber evidence="3">2.4.2.21</ecNumber>
    </recommendedName>
    <alternativeName>
        <fullName evidence="8">N(1)-alpha-phosphoribosyltransferase</fullName>
    </alternativeName>
</protein>
<name>A0ABW1S5B9_9PROT</name>
<dbReference type="RefSeq" id="WP_377374756.1">
    <property type="nucleotide sequence ID" value="NZ_JBHSSW010000003.1"/>
</dbReference>
<evidence type="ECO:0000256" key="8">
    <source>
        <dbReference type="ARBA" id="ARBA00030686"/>
    </source>
</evidence>
<dbReference type="Proteomes" id="UP001596303">
    <property type="component" value="Unassembled WGS sequence"/>
</dbReference>
<evidence type="ECO:0000256" key="5">
    <source>
        <dbReference type="ARBA" id="ARBA00022573"/>
    </source>
</evidence>
<evidence type="ECO:0000313" key="10">
    <source>
        <dbReference type="EMBL" id="MFC6196831.1"/>
    </source>
</evidence>
<comment type="catalytic activity">
    <reaction evidence="9">
        <text>5,6-dimethylbenzimidazole + nicotinate beta-D-ribonucleotide = alpha-ribazole 5'-phosphate + nicotinate + H(+)</text>
        <dbReference type="Rhea" id="RHEA:11196"/>
        <dbReference type="ChEBI" id="CHEBI:15378"/>
        <dbReference type="ChEBI" id="CHEBI:15890"/>
        <dbReference type="ChEBI" id="CHEBI:32544"/>
        <dbReference type="ChEBI" id="CHEBI:57502"/>
        <dbReference type="ChEBI" id="CHEBI:57918"/>
        <dbReference type="EC" id="2.4.2.21"/>
    </reaction>
</comment>
<dbReference type="InterPro" id="IPR023195">
    <property type="entry name" value="Nict_dMeBzImd_PRibTrfase_N"/>
</dbReference>
<evidence type="ECO:0000313" key="11">
    <source>
        <dbReference type="Proteomes" id="UP001596303"/>
    </source>
</evidence>
<reference evidence="11" key="1">
    <citation type="journal article" date="2019" name="Int. J. Syst. Evol. Microbiol.">
        <title>The Global Catalogue of Microorganisms (GCM) 10K type strain sequencing project: providing services to taxonomists for standard genome sequencing and annotation.</title>
        <authorList>
            <consortium name="The Broad Institute Genomics Platform"/>
            <consortium name="The Broad Institute Genome Sequencing Center for Infectious Disease"/>
            <person name="Wu L."/>
            <person name="Ma J."/>
        </authorList>
    </citation>
    <scope>NUCLEOTIDE SEQUENCE [LARGE SCALE GENOMIC DNA]</scope>
    <source>
        <strain evidence="11">CGMCC-1.15741</strain>
    </source>
</reference>
<dbReference type="PANTHER" id="PTHR43463">
    <property type="entry name" value="NICOTINATE-NUCLEOTIDE--DIMETHYLBENZIMIDAZOLE PHOSPHORIBOSYLTRANSFERASE"/>
    <property type="match status" value="1"/>
</dbReference>
<dbReference type="SUPFAM" id="SSF52733">
    <property type="entry name" value="Nicotinate mononucleotide:5,6-dimethylbenzimidazole phosphoribosyltransferase (CobT)"/>
    <property type="match status" value="1"/>
</dbReference>
<comment type="caution">
    <text evidence="10">The sequence shown here is derived from an EMBL/GenBank/DDBJ whole genome shotgun (WGS) entry which is preliminary data.</text>
</comment>
<comment type="similarity">
    <text evidence="2">Belongs to the CobT family.</text>
</comment>
<dbReference type="Gene3D" id="3.40.50.10210">
    <property type="match status" value="1"/>
</dbReference>
<evidence type="ECO:0000256" key="2">
    <source>
        <dbReference type="ARBA" id="ARBA00007110"/>
    </source>
</evidence>
<dbReference type="EC" id="2.4.2.21" evidence="3"/>
<sequence length="328" mass="34470">MTDLSDSPLDDVRDLVARMPAFDLPREINPDGSLRHSRMGRLERMGDWVAASQRQDVPQIEKTTLALFAGSHGLAKYGVSVSAPGATESRIAKLRDGKLPTNGVAADVRATVKVFELGLEVPTKDISVEPAMSEKECAATIAFGMEAVADNPDCLALGVLGIGGGTAAAAVAAGLYGGDARYWVRAGYGTPEEINLARTGVVNRAIECHRGHLGDPLQVLRRMGGRELAACVGAIIAARHQGVPVLLDGFATTVAAGVVHALDPNGLDHVMAGQVSDRPAHKAILERVSLDPILDLELQQGEGFGSVMSVSLVRAACISRRMLNESGN</sequence>
<accession>A0ABW1S5B9</accession>
<evidence type="ECO:0000256" key="3">
    <source>
        <dbReference type="ARBA" id="ARBA00011991"/>
    </source>
</evidence>
<comment type="pathway">
    <text evidence="1">Nucleoside biosynthesis; alpha-ribazole biosynthesis; alpha-ribazole from 5,6-dimethylbenzimidazole: step 1/2.</text>
</comment>
<evidence type="ECO:0000256" key="4">
    <source>
        <dbReference type="ARBA" id="ARBA00015486"/>
    </source>
</evidence>
<dbReference type="CDD" id="cd02439">
    <property type="entry name" value="DMB-PRT_CobT"/>
    <property type="match status" value="1"/>
</dbReference>
<keyword evidence="11" id="KW-1185">Reference proteome</keyword>
<keyword evidence="6 10" id="KW-0328">Glycosyltransferase</keyword>
<gene>
    <name evidence="10" type="ORF">ACFQDM_02005</name>
</gene>